<evidence type="ECO:0000256" key="2">
    <source>
        <dbReference type="ARBA" id="ARBA00023125"/>
    </source>
</evidence>
<keyword evidence="6" id="KW-1185">Reference proteome</keyword>
<dbReference type="PANTHER" id="PTHR43280:SF32">
    <property type="entry name" value="TRANSCRIPTIONAL REGULATORY PROTEIN"/>
    <property type="match status" value="1"/>
</dbReference>
<dbReference type="PANTHER" id="PTHR43280">
    <property type="entry name" value="ARAC-FAMILY TRANSCRIPTIONAL REGULATOR"/>
    <property type="match status" value="1"/>
</dbReference>
<keyword evidence="1" id="KW-0805">Transcription regulation</keyword>
<keyword evidence="3" id="KW-0804">Transcription</keyword>
<dbReference type="Proteomes" id="UP000830454">
    <property type="component" value="Chromosome"/>
</dbReference>
<reference evidence="5" key="2">
    <citation type="submission" date="2022-04" db="EMBL/GenBank/DDBJ databases">
        <title>Complete Genome Sequence of Flavobacterium sediminilitoris YSM-43, Isolated from a Tidal Sediment.</title>
        <authorList>
            <person name="Lee P.A."/>
        </authorList>
    </citation>
    <scope>NUCLEOTIDE SEQUENCE</scope>
    <source>
        <strain evidence="5">YSM-43</strain>
    </source>
</reference>
<evidence type="ECO:0000256" key="1">
    <source>
        <dbReference type="ARBA" id="ARBA00023015"/>
    </source>
</evidence>
<protein>
    <submittedName>
        <fullName evidence="5">Helix-turn-helix domain-containing protein</fullName>
    </submittedName>
</protein>
<dbReference type="InterPro" id="IPR009057">
    <property type="entry name" value="Homeodomain-like_sf"/>
</dbReference>
<feature type="domain" description="HTH araC/xylS-type" evidence="4">
    <location>
        <begin position="188"/>
        <end position="286"/>
    </location>
</feature>
<evidence type="ECO:0000313" key="6">
    <source>
        <dbReference type="Proteomes" id="UP000830454"/>
    </source>
</evidence>
<dbReference type="EMBL" id="CP090145">
    <property type="protein sequence ID" value="UOX32718.1"/>
    <property type="molecule type" value="Genomic_DNA"/>
</dbReference>
<dbReference type="InterPro" id="IPR037923">
    <property type="entry name" value="HTH-like"/>
</dbReference>
<dbReference type="PROSITE" id="PS01124">
    <property type="entry name" value="HTH_ARAC_FAMILY_2"/>
    <property type="match status" value="1"/>
</dbReference>
<gene>
    <name evidence="5" type="ORF">LXD69_11770</name>
</gene>
<evidence type="ECO:0000313" key="5">
    <source>
        <dbReference type="EMBL" id="UOX32718.1"/>
    </source>
</evidence>
<sequence>MNTLITSAMFKGKYLKNIPPDFQWQKTPLQTYPLSFLRNHFILPLPVIQTSYNFLFYIKEGSFVNRINNNLYHCGPGSLVFVSAGTINALQKTSDDLKGYFVLIEEKIMTVLFNQSELLNVFMIDPVLKLKEVESEWMYTICKLLFTELNSKLPNIQISSSLTQALLSKIIQLSEKQRTITRSQQIAINFKKLVHQHYIKEKKLSFYTDSLAVSANYLNRCVKMVFHKSCKEIIAEVSVLNSQILLLDKTKTIAEISFQLNFDDPSYFTRIFKNFTGMTPTEYRIKNMHDLS</sequence>
<organism evidence="5 6">
    <name type="scientific">Flavobacterium sediminilitoris</name>
    <dbReference type="NCBI Taxonomy" id="2024526"/>
    <lineage>
        <taxon>Bacteria</taxon>
        <taxon>Pseudomonadati</taxon>
        <taxon>Bacteroidota</taxon>
        <taxon>Flavobacteriia</taxon>
        <taxon>Flavobacteriales</taxon>
        <taxon>Flavobacteriaceae</taxon>
        <taxon>Flavobacterium</taxon>
    </lineage>
</organism>
<reference evidence="5" key="1">
    <citation type="submission" date="2021-12" db="EMBL/GenBank/DDBJ databases">
        <authorList>
            <person name="Cha I.-T."/>
            <person name="Lee K.-E."/>
            <person name="Park S.-J."/>
        </authorList>
    </citation>
    <scope>NUCLEOTIDE SEQUENCE</scope>
    <source>
        <strain evidence="5">YSM-43</strain>
    </source>
</reference>
<evidence type="ECO:0000259" key="4">
    <source>
        <dbReference type="PROSITE" id="PS01124"/>
    </source>
</evidence>
<keyword evidence="2" id="KW-0238">DNA-binding</keyword>
<dbReference type="SMART" id="SM00342">
    <property type="entry name" value="HTH_ARAC"/>
    <property type="match status" value="1"/>
</dbReference>
<dbReference type="InterPro" id="IPR020449">
    <property type="entry name" value="Tscrpt_reg_AraC-type_HTH"/>
</dbReference>
<dbReference type="SUPFAM" id="SSF46689">
    <property type="entry name" value="Homeodomain-like"/>
    <property type="match status" value="1"/>
</dbReference>
<dbReference type="RefSeq" id="WP_052705399.1">
    <property type="nucleotide sequence ID" value="NZ_CP090145.1"/>
</dbReference>
<dbReference type="InterPro" id="IPR018060">
    <property type="entry name" value="HTH_AraC"/>
</dbReference>
<dbReference type="Gene3D" id="1.10.10.60">
    <property type="entry name" value="Homeodomain-like"/>
    <property type="match status" value="1"/>
</dbReference>
<dbReference type="PRINTS" id="PR00032">
    <property type="entry name" value="HTHARAC"/>
</dbReference>
<name>A0ABY4HJ59_9FLAO</name>
<dbReference type="SUPFAM" id="SSF51215">
    <property type="entry name" value="Regulatory protein AraC"/>
    <property type="match status" value="1"/>
</dbReference>
<accession>A0ABY4HJ59</accession>
<proteinExistence type="predicted"/>
<evidence type="ECO:0000256" key="3">
    <source>
        <dbReference type="ARBA" id="ARBA00023163"/>
    </source>
</evidence>
<dbReference type="Pfam" id="PF12833">
    <property type="entry name" value="HTH_18"/>
    <property type="match status" value="1"/>
</dbReference>